<keyword evidence="7" id="KW-0408">Iron</keyword>
<keyword evidence="8" id="KW-0406">Ion transport</keyword>
<feature type="domain" description="TonB-dependent receptor-like beta-barrel" evidence="12">
    <location>
        <begin position="2"/>
        <end position="105"/>
    </location>
</feature>
<sequence length="116" mass="12780">MYDLTQKDVATRDANDIDIGSASYVPAGKVHSQGIELEARNQLTPRLSTIAGYTLNRLRYKESLDGNSAPRPLLTPNQMASAWAHYQFDYSISAGAGVRYMALLQRSGDGKLMPLF</sequence>
<evidence type="ECO:0000256" key="8">
    <source>
        <dbReference type="ARBA" id="ARBA00023065"/>
    </source>
</evidence>
<dbReference type="AlphaFoldDB" id="A0A328T8K4"/>
<evidence type="ECO:0000256" key="3">
    <source>
        <dbReference type="ARBA" id="ARBA00022452"/>
    </source>
</evidence>
<accession>A0A328T8K4</accession>
<keyword evidence="9" id="KW-0798">TonB box</keyword>
<evidence type="ECO:0000256" key="6">
    <source>
        <dbReference type="ARBA" id="ARBA00022729"/>
    </source>
</evidence>
<dbReference type="Gene3D" id="2.40.170.20">
    <property type="entry name" value="TonB-dependent receptor, beta-barrel domain"/>
    <property type="match status" value="1"/>
</dbReference>
<dbReference type="EMBL" id="LJAM02000975">
    <property type="protein sequence ID" value="RAP64397.1"/>
    <property type="molecule type" value="Genomic_DNA"/>
</dbReference>
<reference evidence="13" key="1">
    <citation type="submission" date="2018-04" db="EMBL/GenBank/DDBJ databases">
        <title>Genomes of the Obligate Erwinia dacicola and Facultative Enterobacter sp. OLF Endosymbionts of the Olive Fruit fly, Bactrocera oleae.</title>
        <authorList>
            <person name="Estes A.M."/>
            <person name="Hearn D.J."/>
            <person name="Agarwal S."/>
            <person name="Pierson E.A."/>
            <person name="Dunning-Hotopp J.C."/>
        </authorList>
    </citation>
    <scope>NUCLEOTIDE SEQUENCE [LARGE SCALE GENOMIC DNA]</scope>
    <source>
        <strain evidence="13">Oroville</strain>
    </source>
</reference>
<dbReference type="PANTHER" id="PTHR32552">
    <property type="entry name" value="FERRICHROME IRON RECEPTOR-RELATED"/>
    <property type="match status" value="1"/>
</dbReference>
<evidence type="ECO:0000313" key="14">
    <source>
        <dbReference type="Proteomes" id="UP000244334"/>
    </source>
</evidence>
<evidence type="ECO:0000259" key="12">
    <source>
        <dbReference type="Pfam" id="PF00593"/>
    </source>
</evidence>
<keyword evidence="10" id="KW-0472">Membrane</keyword>
<proteinExistence type="predicted"/>
<keyword evidence="11" id="KW-0998">Cell outer membrane</keyword>
<protein>
    <submittedName>
        <fullName evidence="13">TonB-dependent siderophore receptor domain protein</fullName>
    </submittedName>
</protein>
<keyword evidence="4" id="KW-0410">Iron transport</keyword>
<dbReference type="InterPro" id="IPR036942">
    <property type="entry name" value="Beta-barrel_TonB_sf"/>
</dbReference>
<comment type="caution">
    <text evidence="13">The sequence shown here is derived from an EMBL/GenBank/DDBJ whole genome shotgun (WGS) entry which is preliminary data.</text>
</comment>
<dbReference type="SUPFAM" id="SSF56935">
    <property type="entry name" value="Porins"/>
    <property type="match status" value="1"/>
</dbReference>
<dbReference type="Pfam" id="PF00593">
    <property type="entry name" value="TonB_dep_Rec_b-barrel"/>
    <property type="match status" value="1"/>
</dbReference>
<keyword evidence="14" id="KW-1185">Reference proteome</keyword>
<keyword evidence="13" id="KW-0675">Receptor</keyword>
<keyword evidence="6" id="KW-0732">Signal</keyword>
<dbReference type="InterPro" id="IPR039426">
    <property type="entry name" value="TonB-dep_rcpt-like"/>
</dbReference>
<name>A0A328T8K4_9GAMM</name>
<gene>
    <name evidence="13" type="ORF">ACZ87_04034</name>
</gene>
<comment type="subcellular location">
    <subcellularLocation>
        <location evidence="1">Cell outer membrane</location>
        <topology evidence="1">Multi-pass membrane protein</topology>
    </subcellularLocation>
</comment>
<organism evidence="13 14">
    <name type="scientific">Candidatus Erwinia dacicola</name>
    <dbReference type="NCBI Taxonomy" id="252393"/>
    <lineage>
        <taxon>Bacteria</taxon>
        <taxon>Pseudomonadati</taxon>
        <taxon>Pseudomonadota</taxon>
        <taxon>Gammaproteobacteria</taxon>
        <taxon>Enterobacterales</taxon>
        <taxon>Erwiniaceae</taxon>
        <taxon>Erwinia</taxon>
    </lineage>
</organism>
<dbReference type="GO" id="GO:0009279">
    <property type="term" value="C:cell outer membrane"/>
    <property type="evidence" value="ECO:0007669"/>
    <property type="project" value="UniProtKB-SubCell"/>
</dbReference>
<dbReference type="GO" id="GO:0015344">
    <property type="term" value="F:siderophore uptake transmembrane transporter activity"/>
    <property type="evidence" value="ECO:0007669"/>
    <property type="project" value="TreeGrafter"/>
</dbReference>
<dbReference type="Proteomes" id="UP000244334">
    <property type="component" value="Unassembled WGS sequence"/>
</dbReference>
<evidence type="ECO:0000256" key="9">
    <source>
        <dbReference type="ARBA" id="ARBA00023077"/>
    </source>
</evidence>
<feature type="non-terminal residue" evidence="13">
    <location>
        <position position="116"/>
    </location>
</feature>
<evidence type="ECO:0000256" key="10">
    <source>
        <dbReference type="ARBA" id="ARBA00023136"/>
    </source>
</evidence>
<keyword evidence="3" id="KW-1134">Transmembrane beta strand</keyword>
<evidence type="ECO:0000256" key="4">
    <source>
        <dbReference type="ARBA" id="ARBA00022496"/>
    </source>
</evidence>
<keyword evidence="5" id="KW-0812">Transmembrane</keyword>
<dbReference type="PANTHER" id="PTHR32552:SF68">
    <property type="entry name" value="FERRICHROME OUTER MEMBRANE TRANSPORTER_PHAGE RECEPTOR"/>
    <property type="match status" value="1"/>
</dbReference>
<keyword evidence="2" id="KW-0813">Transport</keyword>
<evidence type="ECO:0000256" key="7">
    <source>
        <dbReference type="ARBA" id="ARBA00023004"/>
    </source>
</evidence>
<evidence type="ECO:0000256" key="5">
    <source>
        <dbReference type="ARBA" id="ARBA00022692"/>
    </source>
</evidence>
<evidence type="ECO:0000256" key="11">
    <source>
        <dbReference type="ARBA" id="ARBA00023237"/>
    </source>
</evidence>
<evidence type="ECO:0000256" key="1">
    <source>
        <dbReference type="ARBA" id="ARBA00004571"/>
    </source>
</evidence>
<evidence type="ECO:0000256" key="2">
    <source>
        <dbReference type="ARBA" id="ARBA00022448"/>
    </source>
</evidence>
<evidence type="ECO:0000313" key="13">
    <source>
        <dbReference type="EMBL" id="RAP64397.1"/>
    </source>
</evidence>
<dbReference type="InterPro" id="IPR000531">
    <property type="entry name" value="Beta-barrel_TonB"/>
</dbReference>